<proteinExistence type="predicted"/>
<keyword evidence="3" id="KW-1133">Transmembrane helix</keyword>
<keyword evidence="2" id="KW-0812">Transmembrane</keyword>
<comment type="caution">
    <text evidence="5">The sequence shown here is derived from an EMBL/GenBank/DDBJ whole genome shotgun (WGS) entry which is preliminary data.</text>
</comment>
<dbReference type="PANTHER" id="PTHR16950:SF16">
    <property type="entry name" value="ZINC TRANSPORTER ZIP13"/>
    <property type="match status" value="1"/>
</dbReference>
<dbReference type="Pfam" id="PF02535">
    <property type="entry name" value="Zip"/>
    <property type="match status" value="1"/>
</dbReference>
<evidence type="ECO:0000256" key="3">
    <source>
        <dbReference type="ARBA" id="ARBA00022989"/>
    </source>
</evidence>
<evidence type="ECO:0000313" key="6">
    <source>
        <dbReference type="Proteomes" id="UP000462362"/>
    </source>
</evidence>
<keyword evidence="4" id="KW-0472">Membrane</keyword>
<sequence length="261" mass="28476">MTTLLQILAATLLSSVLSIVLAGLISFKFLDRYMSKMLCISAGLLLTVAFTHLLPEAFEIHENAASVGWTLLVSVLFLFCLEFALSHQHHSHVNPPEHTISEYIKGSQKRSSGAGNAILIGDAFHNFTDGILIASAFMVSSGLGWVTALAILAHEIPQEVGDFMVLLHSGFERSKALLWNVISGLTSMLGGIAGYFLLDRVEWMVPYAFAIAAASFIYIALSDLMPEIAHQEKPERFYVQLFFILIGVAMAVLATGGLHEH</sequence>
<evidence type="ECO:0000256" key="4">
    <source>
        <dbReference type="ARBA" id="ARBA00023136"/>
    </source>
</evidence>
<reference evidence="5 6" key="1">
    <citation type="journal article" date="2019" name="Nat. Med.">
        <title>A library of human gut bacterial isolates paired with longitudinal multiomics data enables mechanistic microbiome research.</title>
        <authorList>
            <person name="Poyet M."/>
            <person name="Groussin M."/>
            <person name="Gibbons S.M."/>
            <person name="Avila-Pacheco J."/>
            <person name="Jiang X."/>
            <person name="Kearney S.M."/>
            <person name="Perrotta A.R."/>
            <person name="Berdy B."/>
            <person name="Zhao S."/>
            <person name="Lieberman T.D."/>
            <person name="Swanson P.K."/>
            <person name="Smith M."/>
            <person name="Roesemann S."/>
            <person name="Alexander J.E."/>
            <person name="Rich S.A."/>
            <person name="Livny J."/>
            <person name="Vlamakis H."/>
            <person name="Clish C."/>
            <person name="Bullock K."/>
            <person name="Deik A."/>
            <person name="Scott J."/>
            <person name="Pierce K.A."/>
            <person name="Xavier R.J."/>
            <person name="Alm E.J."/>
        </authorList>
    </citation>
    <scope>NUCLEOTIDE SEQUENCE [LARGE SCALE GENOMIC DNA]</scope>
    <source>
        <strain evidence="5 6">BIOML-A2</strain>
    </source>
</reference>
<dbReference type="RefSeq" id="WP_008811052.1">
    <property type="nucleotide sequence ID" value="NZ_CAKVUT010000287.1"/>
</dbReference>
<dbReference type="PANTHER" id="PTHR16950">
    <property type="entry name" value="ZINC TRANSPORTER SLC39A7 HISTIDINE-RICH MEMBRANE PROTEIN KE4"/>
    <property type="match status" value="1"/>
</dbReference>
<dbReference type="Proteomes" id="UP000462362">
    <property type="component" value="Unassembled WGS sequence"/>
</dbReference>
<protein>
    <submittedName>
        <fullName evidence="5">ZIP family metal transporter</fullName>
    </submittedName>
</protein>
<dbReference type="GO" id="GO:0046873">
    <property type="term" value="F:metal ion transmembrane transporter activity"/>
    <property type="evidence" value="ECO:0007669"/>
    <property type="project" value="InterPro"/>
</dbReference>
<comment type="subcellular location">
    <subcellularLocation>
        <location evidence="1">Membrane</location>
        <topology evidence="1">Multi-pass membrane protein</topology>
    </subcellularLocation>
</comment>
<dbReference type="InterPro" id="IPR003689">
    <property type="entry name" value="ZIP"/>
</dbReference>
<accession>A0A6I3S500</accession>
<dbReference type="GO" id="GO:0016020">
    <property type="term" value="C:membrane"/>
    <property type="evidence" value="ECO:0007669"/>
    <property type="project" value="UniProtKB-SubCell"/>
</dbReference>
<dbReference type="AlphaFoldDB" id="A0A6I3S500"/>
<dbReference type="EMBL" id="WNCL01000056">
    <property type="protein sequence ID" value="MTU44262.1"/>
    <property type="molecule type" value="Genomic_DNA"/>
</dbReference>
<evidence type="ECO:0000313" key="5">
    <source>
        <dbReference type="EMBL" id="MTU44262.1"/>
    </source>
</evidence>
<evidence type="ECO:0000256" key="2">
    <source>
        <dbReference type="ARBA" id="ARBA00022692"/>
    </source>
</evidence>
<evidence type="ECO:0000256" key="1">
    <source>
        <dbReference type="ARBA" id="ARBA00004141"/>
    </source>
</evidence>
<organism evidence="5 6">
    <name type="scientific">Parasutterella excrementihominis</name>
    <dbReference type="NCBI Taxonomy" id="487175"/>
    <lineage>
        <taxon>Bacteria</taxon>
        <taxon>Pseudomonadati</taxon>
        <taxon>Pseudomonadota</taxon>
        <taxon>Betaproteobacteria</taxon>
        <taxon>Burkholderiales</taxon>
        <taxon>Sutterellaceae</taxon>
        <taxon>Parasutterella</taxon>
    </lineage>
</organism>
<gene>
    <name evidence="5" type="ORF">GMD42_11755</name>
</gene>
<name>A0A6I3S500_9BURK</name>